<sequence>MVNIENVIYCWSGMKFMIYAEFKALVINNEINLNKIARHFGINRNYKWEESLSLHEQLLQGIVQENNNKIVYIFHFGSMVFINFQHHEIMDLLNYLKKIQVELNIADKFRHYDDYKLEIRQGEEPLISNDLMVTDHAQDYQMEIIATILAKSVALEKVEVEIGYLLDEIEYIVAKLQQGELAFSDDKLAKIAGNILGFKLNTISYIMLLDKPDITWDNEDASNLFNDLSDLFELDDRYKTVLDKTATLMDITEVFSGLAHAKRGNKLEWAVIILIAIEIVLSLYEMFVRN</sequence>
<keyword evidence="1" id="KW-0812">Transmembrane</keyword>
<gene>
    <name evidence="3" type="ORF">SDC9_150788</name>
</gene>
<evidence type="ECO:0000256" key="1">
    <source>
        <dbReference type="SAM" id="Phobius"/>
    </source>
</evidence>
<evidence type="ECO:0000259" key="2">
    <source>
        <dbReference type="Pfam" id="PF02582"/>
    </source>
</evidence>
<dbReference type="PANTHER" id="PTHR16255">
    <property type="entry name" value="REQUIRED FOR MEIOTIC NUCLEAR DIVISION PROTEIN 1 HOMOLOG"/>
    <property type="match status" value="1"/>
</dbReference>
<proteinExistence type="predicted"/>
<dbReference type="EMBL" id="VSSQ01049482">
    <property type="protein sequence ID" value="MPN03557.1"/>
    <property type="molecule type" value="Genomic_DNA"/>
</dbReference>
<dbReference type="Pfam" id="PF02582">
    <property type="entry name" value="DUF155"/>
    <property type="match status" value="1"/>
</dbReference>
<dbReference type="PANTHER" id="PTHR16255:SF1">
    <property type="entry name" value="REQUIRED FOR MEIOTIC NUCLEAR DIVISION PROTEIN 1 HOMOLOG"/>
    <property type="match status" value="1"/>
</dbReference>
<protein>
    <recommendedName>
        <fullName evidence="2">DUF155 domain-containing protein</fullName>
    </recommendedName>
</protein>
<organism evidence="3">
    <name type="scientific">bioreactor metagenome</name>
    <dbReference type="NCBI Taxonomy" id="1076179"/>
    <lineage>
        <taxon>unclassified sequences</taxon>
        <taxon>metagenomes</taxon>
        <taxon>ecological metagenomes</taxon>
    </lineage>
</organism>
<reference evidence="3" key="1">
    <citation type="submission" date="2019-08" db="EMBL/GenBank/DDBJ databases">
        <authorList>
            <person name="Kucharzyk K."/>
            <person name="Murdoch R.W."/>
            <person name="Higgins S."/>
            <person name="Loffler F."/>
        </authorList>
    </citation>
    <scope>NUCLEOTIDE SEQUENCE</scope>
</reference>
<accession>A0A645EP24</accession>
<feature type="domain" description="DUF155" evidence="2">
    <location>
        <begin position="71"/>
        <end position="240"/>
    </location>
</feature>
<dbReference type="AlphaFoldDB" id="A0A645EP24"/>
<name>A0A645EP24_9ZZZZ</name>
<dbReference type="InterPro" id="IPR003734">
    <property type="entry name" value="DUF155"/>
</dbReference>
<keyword evidence="1" id="KW-1133">Transmembrane helix</keyword>
<dbReference type="GO" id="GO:0005739">
    <property type="term" value="C:mitochondrion"/>
    <property type="evidence" value="ECO:0007669"/>
    <property type="project" value="UniProtKB-ARBA"/>
</dbReference>
<comment type="caution">
    <text evidence="3">The sequence shown here is derived from an EMBL/GenBank/DDBJ whole genome shotgun (WGS) entry which is preliminary data.</text>
</comment>
<evidence type="ECO:0000313" key="3">
    <source>
        <dbReference type="EMBL" id="MPN03557.1"/>
    </source>
</evidence>
<keyword evidence="1" id="KW-0472">Membrane</keyword>
<dbReference type="InterPro" id="IPR051624">
    <property type="entry name" value="RMD1/Sad1-interacting"/>
</dbReference>
<feature type="transmembrane region" description="Helical" evidence="1">
    <location>
        <begin position="269"/>
        <end position="288"/>
    </location>
</feature>